<dbReference type="InterPro" id="IPR041098">
    <property type="entry name" value="Rv2175c_C"/>
</dbReference>
<comment type="caution">
    <text evidence="2">The sequence shown here is derived from an EMBL/GenBank/DDBJ whole genome shotgun (WGS) entry which is preliminary data.</text>
</comment>
<evidence type="ECO:0000313" key="2">
    <source>
        <dbReference type="EMBL" id="EFU79750.1"/>
    </source>
</evidence>
<organism evidence="2 3">
    <name type="scientific">Mobiluncus curtisii ATCC 51333</name>
    <dbReference type="NCBI Taxonomy" id="887326"/>
    <lineage>
        <taxon>Bacteria</taxon>
        <taxon>Bacillati</taxon>
        <taxon>Actinomycetota</taxon>
        <taxon>Actinomycetes</taxon>
        <taxon>Actinomycetales</taxon>
        <taxon>Actinomycetaceae</taxon>
        <taxon>Mobiluncus</taxon>
    </lineage>
</organism>
<sequence>MSEIWKEYNWLTISEAADYLGVEAKAIRSWLKELSLLALPSPEDGKLRIPQVFLVPAESVGDYRGPLEVLRGTLILLRDGGFSDAEAMNWMLSEDDSLGDTPLNALRAGRKKAVRRVAGALAL</sequence>
<dbReference type="AlphaFoldDB" id="E6LZH7"/>
<gene>
    <name evidence="2" type="ORF">HMPREF0388_1264</name>
</gene>
<dbReference type="Proteomes" id="UP000005573">
    <property type="component" value="Unassembled WGS sequence"/>
</dbReference>
<dbReference type="RefSeq" id="WP_004009669.1">
    <property type="nucleotide sequence ID" value="NZ_GL622340.1"/>
</dbReference>
<evidence type="ECO:0000259" key="1">
    <source>
        <dbReference type="Pfam" id="PF18367"/>
    </source>
</evidence>
<accession>E6LZH7</accession>
<dbReference type="EMBL" id="AEPY01000010">
    <property type="protein sequence ID" value="EFU79750.1"/>
    <property type="molecule type" value="Genomic_DNA"/>
</dbReference>
<dbReference type="Pfam" id="PF18367">
    <property type="entry name" value="Rv2175c_C"/>
    <property type="match status" value="1"/>
</dbReference>
<proteinExistence type="predicted"/>
<dbReference type="HOGENOM" id="CLU_134416_1_1_11"/>
<feature type="domain" description="Rv2175c C-terminal" evidence="1">
    <location>
        <begin position="69"/>
        <end position="122"/>
    </location>
</feature>
<evidence type="ECO:0000313" key="3">
    <source>
        <dbReference type="Proteomes" id="UP000005573"/>
    </source>
</evidence>
<reference evidence="2 3" key="1">
    <citation type="submission" date="2010-12" db="EMBL/GenBank/DDBJ databases">
        <authorList>
            <person name="Muzny D."/>
            <person name="Qin X."/>
            <person name="Deng J."/>
            <person name="Jiang H."/>
            <person name="Liu Y."/>
            <person name="Qu J."/>
            <person name="Song X.-Z."/>
            <person name="Zhang L."/>
            <person name="Thornton R."/>
            <person name="Coyle M."/>
            <person name="Francisco L."/>
            <person name="Jackson L."/>
            <person name="Javaid M."/>
            <person name="Korchina V."/>
            <person name="Kovar C."/>
            <person name="Mata R."/>
            <person name="Mathew T."/>
            <person name="Ngo R."/>
            <person name="Nguyen L."/>
            <person name="Nguyen N."/>
            <person name="Okwuonu G."/>
            <person name="Ongeri F."/>
            <person name="Pham C."/>
            <person name="Simmons D."/>
            <person name="Wilczek-Boney K."/>
            <person name="Hale W."/>
            <person name="Jakkamsetti A."/>
            <person name="Pham P."/>
            <person name="Ruth R."/>
            <person name="San Lucas F."/>
            <person name="Warren J."/>
            <person name="Zhang J."/>
            <person name="Zhao Z."/>
            <person name="Zhou C."/>
            <person name="Zhu D."/>
            <person name="Lee S."/>
            <person name="Bess C."/>
            <person name="Blankenburg K."/>
            <person name="Forbes L."/>
            <person name="Fu Q."/>
            <person name="Gubbala S."/>
            <person name="Hirani K."/>
            <person name="Jayaseelan J.C."/>
            <person name="Lara F."/>
            <person name="Munidasa M."/>
            <person name="Palculict T."/>
            <person name="Patil S."/>
            <person name="Pu L.-L."/>
            <person name="Saada N."/>
            <person name="Tang L."/>
            <person name="Weissenberger G."/>
            <person name="Zhu Y."/>
            <person name="Hemphill L."/>
            <person name="Shang Y."/>
            <person name="Youmans B."/>
            <person name="Ayvaz T."/>
            <person name="Ross M."/>
            <person name="Santibanez J."/>
            <person name="Aqrawi P."/>
            <person name="Gross S."/>
            <person name="Joshi V."/>
            <person name="Fowler G."/>
            <person name="Nazareth L."/>
            <person name="Reid J."/>
            <person name="Worley K."/>
            <person name="Petrosino J."/>
            <person name="Highlander S."/>
            <person name="Gibbs R."/>
        </authorList>
    </citation>
    <scope>NUCLEOTIDE SEQUENCE [LARGE SCALE GENOMIC DNA]</scope>
    <source>
        <strain evidence="2 3">ATCC 51333</strain>
    </source>
</reference>
<protein>
    <recommendedName>
        <fullName evidence="1">Rv2175c C-terminal domain-containing protein</fullName>
    </recommendedName>
</protein>
<name>E6LZH7_9ACTO</name>